<keyword evidence="2" id="KW-1185">Reference proteome</keyword>
<organism evidence="1 2">
    <name type="scientific">Steccherinum ochraceum</name>
    <dbReference type="NCBI Taxonomy" id="92696"/>
    <lineage>
        <taxon>Eukaryota</taxon>
        <taxon>Fungi</taxon>
        <taxon>Dikarya</taxon>
        <taxon>Basidiomycota</taxon>
        <taxon>Agaricomycotina</taxon>
        <taxon>Agaricomycetes</taxon>
        <taxon>Polyporales</taxon>
        <taxon>Steccherinaceae</taxon>
        <taxon>Steccherinum</taxon>
    </lineage>
</organism>
<gene>
    <name evidence="1" type="ORF">EIP91_002552</name>
</gene>
<evidence type="ECO:0000313" key="2">
    <source>
        <dbReference type="Proteomes" id="UP000292702"/>
    </source>
</evidence>
<proteinExistence type="predicted"/>
<dbReference type="EMBL" id="RWJN01000177">
    <property type="protein sequence ID" value="TCD65504.1"/>
    <property type="molecule type" value="Genomic_DNA"/>
</dbReference>
<dbReference type="AlphaFoldDB" id="A0A4R0RSP7"/>
<name>A0A4R0RSP7_9APHY</name>
<dbReference type="OrthoDB" id="2961863at2759"/>
<dbReference type="Proteomes" id="UP000292702">
    <property type="component" value="Unassembled WGS sequence"/>
</dbReference>
<evidence type="ECO:0000313" key="1">
    <source>
        <dbReference type="EMBL" id="TCD65504.1"/>
    </source>
</evidence>
<accession>A0A4R0RSP7</accession>
<reference evidence="1 2" key="1">
    <citation type="submission" date="2018-11" db="EMBL/GenBank/DDBJ databases">
        <title>Genome assembly of Steccherinum ochraceum LE-BIN_3174, the white-rot fungus of the Steccherinaceae family (The Residual Polyporoid clade, Polyporales, Basidiomycota).</title>
        <authorList>
            <person name="Fedorova T.V."/>
            <person name="Glazunova O.A."/>
            <person name="Landesman E.O."/>
            <person name="Moiseenko K.V."/>
            <person name="Psurtseva N.V."/>
            <person name="Savinova O.S."/>
            <person name="Shakhova N.V."/>
            <person name="Tyazhelova T.V."/>
            <person name="Vasina D.V."/>
        </authorList>
    </citation>
    <scope>NUCLEOTIDE SEQUENCE [LARGE SCALE GENOMIC DNA]</scope>
    <source>
        <strain evidence="1 2">LE-BIN_3174</strain>
    </source>
</reference>
<sequence length="273" mass="30793">MPMQAYAWTMLNASSPWRVQFSSSGQYARHLVRFSLSGLPSASDLTVKLDGKDLRWTPRLDIGIDRWHYDIHRQSVLEDGLHELSFQLNNNQLEGTAQLCSAEILEFGAPNEFISTPGHYSLFPTFSETNTTSYRPTNEDCLMRIVTTPNFCKVCLEGLWLSLLRRVDFIDSISTSCDQIGVSPPRFNRVLDLKLVPLGQFRLPADDLEAGNKIPAEEYSITWYKDGEVLEEFVNQTHIEVNDGDGQGVGLYSVEVKFTTTENYRSLVNPGTG</sequence>
<protein>
    <submittedName>
        <fullName evidence="1">Uncharacterized protein</fullName>
    </submittedName>
</protein>
<comment type="caution">
    <text evidence="1">The sequence shown here is derived from an EMBL/GenBank/DDBJ whole genome shotgun (WGS) entry which is preliminary data.</text>
</comment>